<evidence type="ECO:0000313" key="1">
    <source>
        <dbReference type="EMBL" id="ASO17811.1"/>
    </source>
</evidence>
<keyword evidence="2" id="KW-1185">Reference proteome</keyword>
<evidence type="ECO:0000313" key="2">
    <source>
        <dbReference type="Proteomes" id="UP000204221"/>
    </source>
</evidence>
<reference evidence="1 2" key="1">
    <citation type="submission" date="2017-07" db="EMBL/GenBank/DDBJ databases">
        <title>Complete genome sequence of Actinoalloteichus hoggarensis DSM 45943, type strain of Actinoalloteichus hoggarensis.</title>
        <authorList>
            <person name="Ruckert C."/>
            <person name="Nouioui I."/>
            <person name="Willmese J."/>
            <person name="van Wezel G."/>
            <person name="Klenk H.-P."/>
            <person name="Kalinowski J."/>
            <person name="Zotchev S.B."/>
        </authorList>
    </citation>
    <scope>NUCLEOTIDE SEQUENCE [LARGE SCALE GENOMIC DNA]</scope>
    <source>
        <strain evidence="1 2">DSM 45943</strain>
    </source>
</reference>
<protein>
    <submittedName>
        <fullName evidence="1">Uncharacterized protein</fullName>
    </submittedName>
</protein>
<dbReference type="Proteomes" id="UP000204221">
    <property type="component" value="Chromosome"/>
</dbReference>
<gene>
    <name evidence="1" type="ORF">AHOG_00690</name>
</gene>
<proteinExistence type="predicted"/>
<dbReference type="AlphaFoldDB" id="A0A221VX35"/>
<organism evidence="1 2">
    <name type="scientific">Actinoalloteichus hoggarensis</name>
    <dbReference type="NCBI Taxonomy" id="1470176"/>
    <lineage>
        <taxon>Bacteria</taxon>
        <taxon>Bacillati</taxon>
        <taxon>Actinomycetota</taxon>
        <taxon>Actinomycetes</taxon>
        <taxon>Pseudonocardiales</taxon>
        <taxon>Pseudonocardiaceae</taxon>
        <taxon>Actinoalloteichus</taxon>
    </lineage>
</organism>
<name>A0A221VX35_9PSEU</name>
<dbReference type="KEGG" id="ahg:AHOG_00690"/>
<sequence length="87" mass="8837">MAPMSTSGQALILHPVNGGGPLTIAVSEEAAQELRTGLVELVRNGATEVVPTQDGGEVVVNFAQLVTAHLSALGRGTAAYGRPAKTD</sequence>
<dbReference type="EMBL" id="CP022521">
    <property type="protein sequence ID" value="ASO17811.1"/>
    <property type="molecule type" value="Genomic_DNA"/>
</dbReference>
<accession>A0A221VX35</accession>